<reference evidence="1" key="1">
    <citation type="submission" date="2023-04" db="EMBL/GenBank/DDBJ databases">
        <authorList>
            <person name="Vijverberg K."/>
            <person name="Xiong W."/>
            <person name="Schranz E."/>
        </authorList>
    </citation>
    <scope>NUCLEOTIDE SEQUENCE</scope>
</reference>
<evidence type="ECO:0000313" key="1">
    <source>
        <dbReference type="EMBL" id="CAI9299124.1"/>
    </source>
</evidence>
<gene>
    <name evidence="1" type="ORF">LSALG_LOCUS37849</name>
</gene>
<dbReference type="AlphaFoldDB" id="A0AA36EK97"/>
<dbReference type="EMBL" id="OX465084">
    <property type="protein sequence ID" value="CAI9299124.1"/>
    <property type="molecule type" value="Genomic_DNA"/>
</dbReference>
<accession>A0AA36EK97</accession>
<dbReference type="Proteomes" id="UP001177003">
    <property type="component" value="Chromosome 8"/>
</dbReference>
<protein>
    <submittedName>
        <fullName evidence="1">Uncharacterized protein</fullName>
    </submittedName>
</protein>
<evidence type="ECO:0000313" key="2">
    <source>
        <dbReference type="Proteomes" id="UP001177003"/>
    </source>
</evidence>
<proteinExistence type="predicted"/>
<name>A0AA36EK97_LACSI</name>
<sequence>MHEHGVHFSLEGPIIYQLPTGKVGIPIAIFEAGFHLLVSDFFNEVMREYGFFEDHNLTPNDVNKIVGFELGDLVGASYPCVPMASDRVPQLLGVGLSVVHALRGFFFNGEDWSDCVLATCEMSVGWRSRGKMPQFYVDNDVFFLKKKGGFALLPFQGSVPPVEVGVRATSPVRGSSMATAQSVSRRRSASIDSSLEEDISGSTIGQRLHRKHNIDPLLANSSIVNEITYGDDLKVPARVWSRHAFPSVTLEALDALSYSHVANDLMYVAAQVALYLVAVVGHLCYIGENTIVESRLATLDGEKVAVRVVDHVVESSESAVWIFRVNVVSMATGTERRKQKARVWTSGSSPGSSNLDVAARSIDAMHVAIKAFSKMDFMSYLHLVELGLTDLH</sequence>
<keyword evidence="2" id="KW-1185">Reference proteome</keyword>
<organism evidence="1 2">
    <name type="scientific">Lactuca saligna</name>
    <name type="common">Willowleaf lettuce</name>
    <dbReference type="NCBI Taxonomy" id="75948"/>
    <lineage>
        <taxon>Eukaryota</taxon>
        <taxon>Viridiplantae</taxon>
        <taxon>Streptophyta</taxon>
        <taxon>Embryophyta</taxon>
        <taxon>Tracheophyta</taxon>
        <taxon>Spermatophyta</taxon>
        <taxon>Magnoliopsida</taxon>
        <taxon>eudicotyledons</taxon>
        <taxon>Gunneridae</taxon>
        <taxon>Pentapetalae</taxon>
        <taxon>asterids</taxon>
        <taxon>campanulids</taxon>
        <taxon>Asterales</taxon>
        <taxon>Asteraceae</taxon>
        <taxon>Cichorioideae</taxon>
        <taxon>Cichorieae</taxon>
        <taxon>Lactucinae</taxon>
        <taxon>Lactuca</taxon>
    </lineage>
</organism>